<dbReference type="AlphaFoldDB" id="A0A4R0RXY0"/>
<feature type="region of interest" description="Disordered" evidence="1">
    <location>
        <begin position="1"/>
        <end position="79"/>
    </location>
</feature>
<feature type="region of interest" description="Disordered" evidence="1">
    <location>
        <begin position="465"/>
        <end position="510"/>
    </location>
</feature>
<feature type="compositionally biased region" description="Acidic residues" evidence="1">
    <location>
        <begin position="216"/>
        <end position="227"/>
    </location>
</feature>
<proteinExistence type="predicted"/>
<dbReference type="Proteomes" id="UP000292702">
    <property type="component" value="Unassembled WGS sequence"/>
</dbReference>
<organism evidence="2 3">
    <name type="scientific">Steccherinum ochraceum</name>
    <dbReference type="NCBI Taxonomy" id="92696"/>
    <lineage>
        <taxon>Eukaryota</taxon>
        <taxon>Fungi</taxon>
        <taxon>Dikarya</taxon>
        <taxon>Basidiomycota</taxon>
        <taxon>Agaricomycotina</taxon>
        <taxon>Agaricomycetes</taxon>
        <taxon>Polyporales</taxon>
        <taxon>Steccherinaceae</taxon>
        <taxon>Steccherinum</taxon>
    </lineage>
</organism>
<reference evidence="2 3" key="1">
    <citation type="submission" date="2018-11" db="EMBL/GenBank/DDBJ databases">
        <title>Genome assembly of Steccherinum ochraceum LE-BIN_3174, the white-rot fungus of the Steccherinaceae family (The Residual Polyporoid clade, Polyporales, Basidiomycota).</title>
        <authorList>
            <person name="Fedorova T.V."/>
            <person name="Glazunova O.A."/>
            <person name="Landesman E.O."/>
            <person name="Moiseenko K.V."/>
            <person name="Psurtseva N.V."/>
            <person name="Savinova O.S."/>
            <person name="Shakhova N.V."/>
            <person name="Tyazhelova T.V."/>
            <person name="Vasina D.V."/>
        </authorList>
    </citation>
    <scope>NUCLEOTIDE SEQUENCE [LARGE SCALE GENOMIC DNA]</scope>
    <source>
        <strain evidence="2 3">LE-BIN_3174</strain>
    </source>
</reference>
<feature type="compositionally biased region" description="Low complexity" evidence="1">
    <location>
        <begin position="594"/>
        <end position="610"/>
    </location>
</feature>
<name>A0A4R0RXY0_9APHY</name>
<comment type="caution">
    <text evidence="2">The sequence shown here is derived from an EMBL/GenBank/DDBJ whole genome shotgun (WGS) entry which is preliminary data.</text>
</comment>
<evidence type="ECO:0000313" key="3">
    <source>
        <dbReference type="Proteomes" id="UP000292702"/>
    </source>
</evidence>
<feature type="region of interest" description="Disordered" evidence="1">
    <location>
        <begin position="549"/>
        <end position="612"/>
    </location>
</feature>
<accession>A0A4R0RXY0</accession>
<dbReference type="EMBL" id="RWJN01000011">
    <property type="protein sequence ID" value="TCD70999.1"/>
    <property type="molecule type" value="Genomic_DNA"/>
</dbReference>
<dbReference type="OrthoDB" id="2692698at2759"/>
<evidence type="ECO:0000313" key="2">
    <source>
        <dbReference type="EMBL" id="TCD70999.1"/>
    </source>
</evidence>
<feature type="compositionally biased region" description="Polar residues" evidence="1">
    <location>
        <begin position="188"/>
        <end position="211"/>
    </location>
</feature>
<gene>
    <name evidence="2" type="ORF">EIP91_000497</name>
</gene>
<feature type="compositionally biased region" description="Low complexity" evidence="1">
    <location>
        <begin position="50"/>
        <end position="69"/>
    </location>
</feature>
<sequence>MHSIFSNKNILPHLSRRSRTRTRRDVTSPSKAKPLDILPGVTEEDETRWSTSSASSSSSATTPATQSSTVGRTSSDIKRDSRRVVLTGAEGLTFDDFFPISNAPRSATAPSKIESPLNEINLRFSGLGFTMDFPSPPLASSSSRRDKSPTPSESSTHTSASGSSTSSSKSSSTPPTSDDESSKPRLSRSATLKSQRASVMFMKSTSPSEDVSFTPEMDEDEGSDGEDAAWFTEDISDIITLSSPLPPSFPSTPTSATSDPRARPDSLPPPPRCEHIGRSRFSKPLPILPRISVQPSGYPSSQLDPSFVSKYRRYIPTRPPPPPPIRINGCPSPTMEEKTDELLELLANAALGTGFLGTGLRQVPEPVSTPVTPSSIFAMSVPDSARPPPRSAIPDDISDIMDFEGADDDASTASIVDLSYYSESSSSAGGIPMTPESMSIYSQASARGAGFPASPLSSFDFEMAETPTPTSGAMHFSSLPTLPESPNADADAGMYSSPRTPPPPTPSERNHEINERILRSRWSSSTLSSLDQAVPPSASSWMLRFHLGGSGSSSASPKHAKKPSGFKAPLSPVAGAKRSLDMGSPLMRRESMESRLSIDSSSDSGCSTSSNGLRRKAIPVELFMR</sequence>
<keyword evidence="3" id="KW-1185">Reference proteome</keyword>
<feature type="compositionally biased region" description="Low complexity" evidence="1">
    <location>
        <begin position="149"/>
        <end position="176"/>
    </location>
</feature>
<protein>
    <submittedName>
        <fullName evidence="2">Uncharacterized protein</fullName>
    </submittedName>
</protein>
<feature type="region of interest" description="Disordered" evidence="1">
    <location>
        <begin position="135"/>
        <end position="280"/>
    </location>
</feature>
<evidence type="ECO:0000256" key="1">
    <source>
        <dbReference type="SAM" id="MobiDB-lite"/>
    </source>
</evidence>